<dbReference type="NCBIfam" id="TIGR00756">
    <property type="entry name" value="PPR"/>
    <property type="match status" value="3"/>
</dbReference>
<sequence length="101" mass="11443">MGVFPNLECFNILVKMLCIKGEFDRVMEVIGTMWCKRVYPDVVTYGTLINGLGRACKVLDEMCERGVNPDVMCYNILIDGWFQKGEVGKAGEVWELEELGD</sequence>
<comment type="similarity">
    <text evidence="1">Belongs to the PPR family. P subfamily.</text>
</comment>
<dbReference type="OrthoDB" id="1577010at2759"/>
<keyword evidence="5" id="KW-1185">Reference proteome</keyword>
<dbReference type="Proteomes" id="UP000245207">
    <property type="component" value="Unassembled WGS sequence"/>
</dbReference>
<evidence type="ECO:0000313" key="4">
    <source>
        <dbReference type="EMBL" id="PWA34997.1"/>
    </source>
</evidence>
<gene>
    <name evidence="4" type="ORF">CTI12_AA613670</name>
</gene>
<dbReference type="PANTHER" id="PTHR46128:SF211">
    <property type="entry name" value="PENTACOTRIPEPTIDE-REPEAT REGION OF PRORP DOMAIN-CONTAINING PROTEIN"/>
    <property type="match status" value="1"/>
</dbReference>
<comment type="caution">
    <text evidence="4">The sequence shown here is derived from an EMBL/GenBank/DDBJ whole genome shotgun (WGS) entry which is preliminary data.</text>
</comment>
<dbReference type="Gene3D" id="1.25.40.10">
    <property type="entry name" value="Tetratricopeptide repeat domain"/>
    <property type="match status" value="2"/>
</dbReference>
<name>A0A2U1KE01_ARTAN</name>
<dbReference type="Pfam" id="PF12854">
    <property type="entry name" value="PPR_1"/>
    <property type="match status" value="1"/>
</dbReference>
<dbReference type="EMBL" id="PKPP01020917">
    <property type="protein sequence ID" value="PWA34997.1"/>
    <property type="molecule type" value="Genomic_DNA"/>
</dbReference>
<dbReference type="InterPro" id="IPR050872">
    <property type="entry name" value="PPR_P_subfamily"/>
</dbReference>
<dbReference type="InterPro" id="IPR011990">
    <property type="entry name" value="TPR-like_helical_dom_sf"/>
</dbReference>
<protein>
    <submittedName>
        <fullName evidence="4">Pentatricopeptide repeat (PPR) superfamily protein</fullName>
    </submittedName>
</protein>
<dbReference type="Pfam" id="PF13041">
    <property type="entry name" value="PPR_2"/>
    <property type="match status" value="1"/>
</dbReference>
<evidence type="ECO:0000256" key="3">
    <source>
        <dbReference type="PROSITE-ProRule" id="PRU00708"/>
    </source>
</evidence>
<evidence type="ECO:0000256" key="2">
    <source>
        <dbReference type="ARBA" id="ARBA00022737"/>
    </source>
</evidence>
<proteinExistence type="inferred from homology"/>
<keyword evidence="2" id="KW-0677">Repeat</keyword>
<dbReference type="InterPro" id="IPR002885">
    <property type="entry name" value="PPR_rpt"/>
</dbReference>
<reference evidence="4 5" key="1">
    <citation type="journal article" date="2018" name="Mol. Plant">
        <title>The genome of Artemisia annua provides insight into the evolution of Asteraceae family and artemisinin biosynthesis.</title>
        <authorList>
            <person name="Shen Q."/>
            <person name="Zhang L."/>
            <person name="Liao Z."/>
            <person name="Wang S."/>
            <person name="Yan T."/>
            <person name="Shi P."/>
            <person name="Liu M."/>
            <person name="Fu X."/>
            <person name="Pan Q."/>
            <person name="Wang Y."/>
            <person name="Lv Z."/>
            <person name="Lu X."/>
            <person name="Zhang F."/>
            <person name="Jiang W."/>
            <person name="Ma Y."/>
            <person name="Chen M."/>
            <person name="Hao X."/>
            <person name="Li L."/>
            <person name="Tang Y."/>
            <person name="Lv G."/>
            <person name="Zhou Y."/>
            <person name="Sun X."/>
            <person name="Brodelius P.E."/>
            <person name="Rose J.K.C."/>
            <person name="Tang K."/>
        </authorList>
    </citation>
    <scope>NUCLEOTIDE SEQUENCE [LARGE SCALE GENOMIC DNA]</scope>
    <source>
        <strain evidence="5">cv. Huhao1</strain>
        <tissue evidence="4">Leaf</tissue>
    </source>
</reference>
<dbReference type="PROSITE" id="PS51375">
    <property type="entry name" value="PPR"/>
    <property type="match status" value="1"/>
</dbReference>
<dbReference type="PANTHER" id="PTHR46128">
    <property type="entry name" value="MITOCHONDRIAL GROUP I INTRON SPLICING FACTOR CCM1"/>
    <property type="match status" value="1"/>
</dbReference>
<organism evidence="4 5">
    <name type="scientific">Artemisia annua</name>
    <name type="common">Sweet wormwood</name>
    <dbReference type="NCBI Taxonomy" id="35608"/>
    <lineage>
        <taxon>Eukaryota</taxon>
        <taxon>Viridiplantae</taxon>
        <taxon>Streptophyta</taxon>
        <taxon>Embryophyta</taxon>
        <taxon>Tracheophyta</taxon>
        <taxon>Spermatophyta</taxon>
        <taxon>Magnoliopsida</taxon>
        <taxon>eudicotyledons</taxon>
        <taxon>Gunneridae</taxon>
        <taxon>Pentapetalae</taxon>
        <taxon>asterids</taxon>
        <taxon>campanulids</taxon>
        <taxon>Asterales</taxon>
        <taxon>Asteraceae</taxon>
        <taxon>Asteroideae</taxon>
        <taxon>Anthemideae</taxon>
        <taxon>Artemisiinae</taxon>
        <taxon>Artemisia</taxon>
    </lineage>
</organism>
<evidence type="ECO:0000313" key="5">
    <source>
        <dbReference type="Proteomes" id="UP000245207"/>
    </source>
</evidence>
<dbReference type="STRING" id="35608.A0A2U1KE01"/>
<accession>A0A2U1KE01</accession>
<evidence type="ECO:0000256" key="1">
    <source>
        <dbReference type="ARBA" id="ARBA00007626"/>
    </source>
</evidence>
<feature type="repeat" description="PPR" evidence="3">
    <location>
        <begin position="6"/>
        <end position="40"/>
    </location>
</feature>
<dbReference type="AlphaFoldDB" id="A0A2U1KE01"/>